<proteinExistence type="predicted"/>
<dbReference type="EMBL" id="JAATEN010000011">
    <property type="protein sequence ID" value="NJQ02027.1"/>
    <property type="molecule type" value="Genomic_DNA"/>
</dbReference>
<organism evidence="2 3">
    <name type="scientific">Streptomyces zingiberis</name>
    <dbReference type="NCBI Taxonomy" id="2053010"/>
    <lineage>
        <taxon>Bacteria</taxon>
        <taxon>Bacillati</taxon>
        <taxon>Actinomycetota</taxon>
        <taxon>Actinomycetes</taxon>
        <taxon>Kitasatosporales</taxon>
        <taxon>Streptomycetaceae</taxon>
        <taxon>Streptomyces</taxon>
    </lineage>
</organism>
<keyword evidence="3" id="KW-1185">Reference proteome</keyword>
<feature type="domain" description="DUF397" evidence="1">
    <location>
        <begin position="6"/>
        <end position="58"/>
    </location>
</feature>
<dbReference type="RefSeq" id="WP_168102657.1">
    <property type="nucleotide sequence ID" value="NZ_JAATEN010000011.1"/>
</dbReference>
<gene>
    <name evidence="2" type="ORF">HCK00_16165</name>
</gene>
<protein>
    <submittedName>
        <fullName evidence="2">DUF397 domain-containing protein</fullName>
    </submittedName>
</protein>
<evidence type="ECO:0000259" key="1">
    <source>
        <dbReference type="Pfam" id="PF04149"/>
    </source>
</evidence>
<accession>A0ABX1BWE2</accession>
<evidence type="ECO:0000313" key="2">
    <source>
        <dbReference type="EMBL" id="NJQ02027.1"/>
    </source>
</evidence>
<sequence>MSTTELVWLKSSYSGTGGDNCVEAAMCPEAVLVRDSKDLRRQPLSISPAAWVDFIGHATR</sequence>
<evidence type="ECO:0000313" key="3">
    <source>
        <dbReference type="Proteomes" id="UP000695264"/>
    </source>
</evidence>
<name>A0ABX1BWE2_9ACTN</name>
<dbReference type="Pfam" id="PF04149">
    <property type="entry name" value="DUF397"/>
    <property type="match status" value="1"/>
</dbReference>
<dbReference type="Proteomes" id="UP000695264">
    <property type="component" value="Unassembled WGS sequence"/>
</dbReference>
<dbReference type="InterPro" id="IPR007278">
    <property type="entry name" value="DUF397"/>
</dbReference>
<reference evidence="2 3" key="1">
    <citation type="submission" date="2020-03" db="EMBL/GenBank/DDBJ databases">
        <title>WGS of actinomycetes isolated from Thailand.</title>
        <authorList>
            <person name="Thawai C."/>
        </authorList>
    </citation>
    <scope>NUCLEOTIDE SEQUENCE [LARGE SCALE GENOMIC DNA]</scope>
    <source>
        <strain evidence="2 3">PLAI 1-29</strain>
    </source>
</reference>
<comment type="caution">
    <text evidence="2">The sequence shown here is derived from an EMBL/GenBank/DDBJ whole genome shotgun (WGS) entry which is preliminary data.</text>
</comment>